<dbReference type="PATRIC" id="fig|438.15.peg.971"/>
<evidence type="ECO:0000313" key="3">
    <source>
        <dbReference type="EMBL" id="OAZ73240.1"/>
    </source>
</evidence>
<organism evidence="3 4">
    <name type="scientific">Acetobacter pasteurianus</name>
    <name type="common">Acetobacter turbidans</name>
    <dbReference type="NCBI Taxonomy" id="438"/>
    <lineage>
        <taxon>Bacteria</taxon>
        <taxon>Pseudomonadati</taxon>
        <taxon>Pseudomonadota</taxon>
        <taxon>Alphaproteobacteria</taxon>
        <taxon>Acetobacterales</taxon>
        <taxon>Acetobacteraceae</taxon>
        <taxon>Acetobacter</taxon>
    </lineage>
</organism>
<dbReference type="RefSeq" id="WP_035362428.1">
    <property type="nucleotide sequence ID" value="NZ_BSCN01000015.1"/>
</dbReference>
<dbReference type="eggNOG" id="COG2353">
    <property type="taxonomic scope" value="Bacteria"/>
</dbReference>
<dbReference type="AlphaFoldDB" id="A0A1A0DE14"/>
<keyword evidence="1" id="KW-0732">Signal</keyword>
<dbReference type="Pfam" id="PF04264">
    <property type="entry name" value="YceI"/>
    <property type="match status" value="1"/>
</dbReference>
<dbReference type="GeneID" id="60375173"/>
<evidence type="ECO:0000256" key="1">
    <source>
        <dbReference type="SAM" id="SignalP"/>
    </source>
</evidence>
<feature type="domain" description="Lipid/polyisoprenoid-binding YceI-like" evidence="2">
    <location>
        <begin position="35"/>
        <end position="199"/>
    </location>
</feature>
<dbReference type="PANTHER" id="PTHR34406">
    <property type="entry name" value="PROTEIN YCEI"/>
    <property type="match status" value="1"/>
</dbReference>
<dbReference type="PANTHER" id="PTHR34406:SF1">
    <property type="entry name" value="PROTEIN YCEI"/>
    <property type="match status" value="1"/>
</dbReference>
<dbReference type="OrthoDB" id="9811006at2"/>
<feature type="chain" id="PRO_5008289349" evidence="1">
    <location>
        <begin position="25"/>
        <end position="202"/>
    </location>
</feature>
<dbReference type="Gene3D" id="2.40.128.110">
    <property type="entry name" value="Lipid/polyisoprenoid-binding, YceI-like"/>
    <property type="match status" value="1"/>
</dbReference>
<protein>
    <submittedName>
        <fullName evidence="3">UPF0312 protein</fullName>
    </submittedName>
</protein>
<name>A0A1A0DE14_ACEPA</name>
<dbReference type="InterPro" id="IPR036761">
    <property type="entry name" value="TTHA0802/YceI-like_sf"/>
</dbReference>
<comment type="caution">
    <text evidence="3">The sequence shown here is derived from an EMBL/GenBank/DDBJ whole genome shotgun (WGS) entry which is preliminary data.</text>
</comment>
<dbReference type="SMART" id="SM00867">
    <property type="entry name" value="YceI"/>
    <property type="match status" value="1"/>
</dbReference>
<proteinExistence type="predicted"/>
<dbReference type="Proteomes" id="UP000093796">
    <property type="component" value="Unassembled WGS sequence"/>
</dbReference>
<reference evidence="3 4" key="1">
    <citation type="submission" date="2016-05" db="EMBL/GenBank/DDBJ databases">
        <title>Genome sequencing of Acetobacter pasteurianus strain SRCM100623.</title>
        <authorList>
            <person name="Song Y.R."/>
        </authorList>
    </citation>
    <scope>NUCLEOTIDE SEQUENCE [LARGE SCALE GENOMIC DNA]</scope>
    <source>
        <strain evidence="3 4">SRCM100623</strain>
    </source>
</reference>
<evidence type="ECO:0000259" key="2">
    <source>
        <dbReference type="SMART" id="SM00867"/>
    </source>
</evidence>
<evidence type="ECO:0000313" key="4">
    <source>
        <dbReference type="Proteomes" id="UP000093796"/>
    </source>
</evidence>
<sequence length="202" mass="21711">MSTLFPRPFLTLVGLTFVLSTAQAAPAFSAVEQGNYAVDPNHTQVVFSVLHLGFTNYTGFFSNASGTLALDPAQPAESRLSVSIPVGSILTPSTKLTEELKTSEWFDVAHYPKAEFVSSKITQTGTDTADIEGQFTLHGITQPLTLHARFIGAGQNPMNKTYTVGFQATGELKRSAYGIKTYVPMVADKVELSIAGAFEKAK</sequence>
<dbReference type="InterPro" id="IPR007372">
    <property type="entry name" value="Lipid/polyisoprenoid-bd_YceI"/>
</dbReference>
<accession>A0A1A0DE14</accession>
<feature type="signal peptide" evidence="1">
    <location>
        <begin position="1"/>
        <end position="24"/>
    </location>
</feature>
<gene>
    <name evidence="3" type="ORF">SRCM100623_00832</name>
</gene>
<dbReference type="SUPFAM" id="SSF101874">
    <property type="entry name" value="YceI-like"/>
    <property type="match status" value="1"/>
</dbReference>
<dbReference type="EMBL" id="LYUD01000097">
    <property type="protein sequence ID" value="OAZ73240.1"/>
    <property type="molecule type" value="Genomic_DNA"/>
</dbReference>